<dbReference type="Pfam" id="PF00697">
    <property type="entry name" value="PRAI"/>
    <property type="match status" value="1"/>
</dbReference>
<accession>A0A956RNM8</accession>
<feature type="domain" description="N-(5'phosphoribosyl) anthranilate isomerase (PRAI)" evidence="10">
    <location>
        <begin position="4"/>
        <end position="210"/>
    </location>
</feature>
<evidence type="ECO:0000313" key="11">
    <source>
        <dbReference type="EMBL" id="MCA9727258.1"/>
    </source>
</evidence>
<keyword evidence="6 9" id="KW-0822">Tryptophan biosynthesis</keyword>
<evidence type="ECO:0000256" key="1">
    <source>
        <dbReference type="ARBA" id="ARBA00001164"/>
    </source>
</evidence>
<dbReference type="HAMAP" id="MF_00135">
    <property type="entry name" value="PRAI"/>
    <property type="match status" value="1"/>
</dbReference>
<comment type="pathway">
    <text evidence="2 9">Amino-acid biosynthesis; L-tryptophan biosynthesis; L-tryptophan from chorismate: step 3/5.</text>
</comment>
<dbReference type="Gene3D" id="3.20.20.70">
    <property type="entry name" value="Aldolase class I"/>
    <property type="match status" value="1"/>
</dbReference>
<dbReference type="InterPro" id="IPR013785">
    <property type="entry name" value="Aldolase_TIM"/>
</dbReference>
<dbReference type="InterPro" id="IPR011060">
    <property type="entry name" value="RibuloseP-bd_barrel"/>
</dbReference>
<dbReference type="InterPro" id="IPR001240">
    <property type="entry name" value="PRAI_dom"/>
</dbReference>
<comment type="similarity">
    <text evidence="9">Belongs to the TrpF family.</text>
</comment>
<evidence type="ECO:0000256" key="7">
    <source>
        <dbReference type="ARBA" id="ARBA00023141"/>
    </source>
</evidence>
<dbReference type="Proteomes" id="UP000697710">
    <property type="component" value="Unassembled WGS sequence"/>
</dbReference>
<keyword evidence="8 9" id="KW-0413">Isomerase</keyword>
<evidence type="ECO:0000256" key="3">
    <source>
        <dbReference type="ARBA" id="ARBA00012572"/>
    </source>
</evidence>
<proteinExistence type="inferred from homology"/>
<evidence type="ECO:0000256" key="8">
    <source>
        <dbReference type="ARBA" id="ARBA00023235"/>
    </source>
</evidence>
<dbReference type="SUPFAM" id="SSF51366">
    <property type="entry name" value="Ribulose-phoshate binding barrel"/>
    <property type="match status" value="1"/>
</dbReference>
<reference evidence="11" key="2">
    <citation type="journal article" date="2021" name="Microbiome">
        <title>Successional dynamics and alternative stable states in a saline activated sludge microbial community over 9 years.</title>
        <authorList>
            <person name="Wang Y."/>
            <person name="Ye J."/>
            <person name="Ju F."/>
            <person name="Liu L."/>
            <person name="Boyd J.A."/>
            <person name="Deng Y."/>
            <person name="Parks D.H."/>
            <person name="Jiang X."/>
            <person name="Yin X."/>
            <person name="Woodcroft B.J."/>
            <person name="Tyson G.W."/>
            <person name="Hugenholtz P."/>
            <person name="Polz M.F."/>
            <person name="Zhang T."/>
        </authorList>
    </citation>
    <scope>NUCLEOTIDE SEQUENCE</scope>
    <source>
        <strain evidence="11">HKST-UBA01</strain>
    </source>
</reference>
<evidence type="ECO:0000256" key="2">
    <source>
        <dbReference type="ARBA" id="ARBA00004664"/>
    </source>
</evidence>
<name>A0A956RNM8_UNCEI</name>
<dbReference type="PANTHER" id="PTHR42894">
    <property type="entry name" value="N-(5'-PHOSPHORIBOSYL)ANTHRANILATE ISOMERASE"/>
    <property type="match status" value="1"/>
</dbReference>
<keyword evidence="7 9" id="KW-0057">Aromatic amino acid biosynthesis</keyword>
<evidence type="ECO:0000256" key="5">
    <source>
        <dbReference type="ARBA" id="ARBA00022605"/>
    </source>
</evidence>
<evidence type="ECO:0000256" key="6">
    <source>
        <dbReference type="ARBA" id="ARBA00022822"/>
    </source>
</evidence>
<dbReference type="EC" id="5.3.1.24" evidence="3 9"/>
<evidence type="ECO:0000256" key="4">
    <source>
        <dbReference type="ARBA" id="ARBA00022272"/>
    </source>
</evidence>
<evidence type="ECO:0000259" key="10">
    <source>
        <dbReference type="Pfam" id="PF00697"/>
    </source>
</evidence>
<dbReference type="CDD" id="cd00405">
    <property type="entry name" value="PRAI"/>
    <property type="match status" value="1"/>
</dbReference>
<organism evidence="11 12">
    <name type="scientific">Eiseniibacteriota bacterium</name>
    <dbReference type="NCBI Taxonomy" id="2212470"/>
    <lineage>
        <taxon>Bacteria</taxon>
        <taxon>Candidatus Eiseniibacteriota</taxon>
    </lineage>
</organism>
<dbReference type="EMBL" id="JAGQHR010000135">
    <property type="protein sequence ID" value="MCA9727258.1"/>
    <property type="molecule type" value="Genomic_DNA"/>
</dbReference>
<dbReference type="InterPro" id="IPR044643">
    <property type="entry name" value="TrpF_fam"/>
</dbReference>
<dbReference type="GO" id="GO:0004640">
    <property type="term" value="F:phosphoribosylanthranilate isomerase activity"/>
    <property type="evidence" value="ECO:0007669"/>
    <property type="project" value="UniProtKB-UniRule"/>
</dbReference>
<evidence type="ECO:0000313" key="12">
    <source>
        <dbReference type="Proteomes" id="UP000697710"/>
    </source>
</evidence>
<dbReference type="AlphaFoldDB" id="A0A956RNM8"/>
<dbReference type="GO" id="GO:0000162">
    <property type="term" value="P:L-tryptophan biosynthetic process"/>
    <property type="evidence" value="ECO:0007669"/>
    <property type="project" value="UniProtKB-UniRule"/>
</dbReference>
<evidence type="ECO:0000256" key="9">
    <source>
        <dbReference type="HAMAP-Rule" id="MF_00135"/>
    </source>
</evidence>
<comment type="catalytic activity">
    <reaction evidence="1 9">
        <text>N-(5-phospho-beta-D-ribosyl)anthranilate = 1-(2-carboxyphenylamino)-1-deoxy-D-ribulose 5-phosphate</text>
        <dbReference type="Rhea" id="RHEA:21540"/>
        <dbReference type="ChEBI" id="CHEBI:18277"/>
        <dbReference type="ChEBI" id="CHEBI:58613"/>
        <dbReference type="EC" id="5.3.1.24"/>
    </reaction>
</comment>
<sequence length="223" mass="23823">MWIKICCIQNEDEARLAIRHGADAIGLVSRMPSGPGVISDERIAEIVGSVDGSVETFLLTSRLSPEDIATQVDMTKASAVQLCDRLSAADYPTLRGLLPATRLIQVVHVEGEDSRAAALELEPHVDGLLLDTGRPNATVRELGGTGRTHDWSVSRRIVESATKPVYLAGGLRAENVANAIRSVRPSGVDLCSGVRVEGALDETRLRAFVAAARAGKGFRDRSS</sequence>
<protein>
    <recommendedName>
        <fullName evidence="4 9">N-(5'-phosphoribosyl)anthranilate isomerase</fullName>
        <shortName evidence="9">PRAI</shortName>
        <ecNumber evidence="3 9">5.3.1.24</ecNumber>
    </recommendedName>
</protein>
<keyword evidence="5 9" id="KW-0028">Amino-acid biosynthesis</keyword>
<reference evidence="11" key="1">
    <citation type="submission" date="2020-04" db="EMBL/GenBank/DDBJ databases">
        <authorList>
            <person name="Zhang T."/>
        </authorList>
    </citation>
    <scope>NUCLEOTIDE SEQUENCE</scope>
    <source>
        <strain evidence="11">HKST-UBA01</strain>
    </source>
</reference>
<comment type="caution">
    <text evidence="11">The sequence shown here is derived from an EMBL/GenBank/DDBJ whole genome shotgun (WGS) entry which is preliminary data.</text>
</comment>
<dbReference type="PANTHER" id="PTHR42894:SF1">
    <property type="entry name" value="N-(5'-PHOSPHORIBOSYL)ANTHRANILATE ISOMERASE"/>
    <property type="match status" value="1"/>
</dbReference>
<gene>
    <name evidence="9" type="primary">trpF</name>
    <name evidence="11" type="ORF">KC729_06210</name>
</gene>